<feature type="transmembrane region" description="Helical" evidence="1">
    <location>
        <begin position="136"/>
        <end position="157"/>
    </location>
</feature>
<gene>
    <name evidence="3" type="ORF">I2H31_05210</name>
</gene>
<protein>
    <submittedName>
        <fullName evidence="3">Adenylate/guanylate cyclase domain-containing protein</fullName>
    </submittedName>
</protein>
<dbReference type="Gene3D" id="3.30.70.1230">
    <property type="entry name" value="Nucleotide cyclase"/>
    <property type="match status" value="1"/>
</dbReference>
<dbReference type="PROSITE" id="PS50125">
    <property type="entry name" value="GUANYLATE_CYCLASE_2"/>
    <property type="match status" value="1"/>
</dbReference>
<accession>A0ABS0I0M0</accession>
<dbReference type="SUPFAM" id="SSF55073">
    <property type="entry name" value="Nucleotide cyclase"/>
    <property type="match status" value="1"/>
</dbReference>
<dbReference type="Proteomes" id="UP000618931">
    <property type="component" value="Unassembled WGS sequence"/>
</dbReference>
<keyword evidence="1" id="KW-1133">Transmembrane helix</keyword>
<comment type="caution">
    <text evidence="3">The sequence shown here is derived from an EMBL/GenBank/DDBJ whole genome shotgun (WGS) entry which is preliminary data.</text>
</comment>
<keyword evidence="1" id="KW-0472">Membrane</keyword>
<proteinExistence type="predicted"/>
<evidence type="ECO:0000256" key="1">
    <source>
        <dbReference type="SAM" id="Phobius"/>
    </source>
</evidence>
<dbReference type="RefSeq" id="WP_196291945.1">
    <property type="nucleotide sequence ID" value="NZ_JADQDM010000002.1"/>
</dbReference>
<feature type="transmembrane region" description="Helical" evidence="1">
    <location>
        <begin position="82"/>
        <end position="100"/>
    </location>
</feature>
<sequence length="363" mass="40633">MGYSSSPWARPLQRFYWHSVLALTLFFTVGTLLLVLLVRGTLSGLDVRLALQVGGPVGVLVAMLEVYVYPRLFARVRVGTRIVFSLLLYLAGFWVLLYLVSHVFNHLLAAGPLPTASEAEDFQAWRGLAVRPQGKALVRLLTGYGILSLFTSLLYHLSNKIGRPALLRLLLGRYYHPVLEQRIFLFVDVKGSTALAEELGNERYSQLIRDFFFDMGAPIVAHRGEIYQYVGDEVVVTWEWKTGLKNANCVRCFFAMQQAIDRRRDYYLRTYGTVPAFKAGLHGGLVTATQVGAIKTELVFHGDVLNTTARIEAQCNALRSRLLLSAALYEALPHPAEFRFQALGEYPLRGKAGTVALYSAEVR</sequence>
<dbReference type="InterPro" id="IPR001054">
    <property type="entry name" value="A/G_cyclase"/>
</dbReference>
<keyword evidence="1" id="KW-0812">Transmembrane</keyword>
<dbReference type="EMBL" id="JADQDM010000002">
    <property type="protein sequence ID" value="MBF9220494.1"/>
    <property type="molecule type" value="Genomic_DNA"/>
</dbReference>
<name>A0ABS0I0M0_9BACT</name>
<dbReference type="CDD" id="cd07302">
    <property type="entry name" value="CHD"/>
    <property type="match status" value="1"/>
</dbReference>
<feature type="transmembrane region" description="Helical" evidence="1">
    <location>
        <begin position="15"/>
        <end position="37"/>
    </location>
</feature>
<dbReference type="PANTHER" id="PTHR43081">
    <property type="entry name" value="ADENYLATE CYCLASE, TERMINAL-DIFFERENTIATION SPECIFIC-RELATED"/>
    <property type="match status" value="1"/>
</dbReference>
<evidence type="ECO:0000259" key="2">
    <source>
        <dbReference type="PROSITE" id="PS50125"/>
    </source>
</evidence>
<dbReference type="InterPro" id="IPR029787">
    <property type="entry name" value="Nucleotide_cyclase"/>
</dbReference>
<dbReference type="PANTHER" id="PTHR43081:SF1">
    <property type="entry name" value="ADENYLATE CYCLASE, TERMINAL-DIFFERENTIATION SPECIFIC"/>
    <property type="match status" value="1"/>
</dbReference>
<feature type="domain" description="Guanylate cyclase" evidence="2">
    <location>
        <begin position="183"/>
        <end position="312"/>
    </location>
</feature>
<organism evidence="3 4">
    <name type="scientific">Hymenobacter ruricola</name>
    <dbReference type="NCBI Taxonomy" id="2791023"/>
    <lineage>
        <taxon>Bacteria</taxon>
        <taxon>Pseudomonadati</taxon>
        <taxon>Bacteroidota</taxon>
        <taxon>Cytophagia</taxon>
        <taxon>Cytophagales</taxon>
        <taxon>Hymenobacteraceae</taxon>
        <taxon>Hymenobacter</taxon>
    </lineage>
</organism>
<feature type="transmembrane region" description="Helical" evidence="1">
    <location>
        <begin position="49"/>
        <end position="70"/>
    </location>
</feature>
<reference evidence="3 4" key="1">
    <citation type="submission" date="2020-11" db="EMBL/GenBank/DDBJ databases">
        <authorList>
            <person name="Kim M.K."/>
        </authorList>
    </citation>
    <scope>NUCLEOTIDE SEQUENCE [LARGE SCALE GENOMIC DNA]</scope>
    <source>
        <strain evidence="3 4">BT662</strain>
    </source>
</reference>
<dbReference type="InterPro" id="IPR050697">
    <property type="entry name" value="Adenylyl/Guanylyl_Cyclase_3/4"/>
</dbReference>
<evidence type="ECO:0000313" key="3">
    <source>
        <dbReference type="EMBL" id="MBF9220494.1"/>
    </source>
</evidence>
<evidence type="ECO:0000313" key="4">
    <source>
        <dbReference type="Proteomes" id="UP000618931"/>
    </source>
</evidence>
<keyword evidence="4" id="KW-1185">Reference proteome</keyword>
<dbReference type="Pfam" id="PF00211">
    <property type="entry name" value="Guanylate_cyc"/>
    <property type="match status" value="1"/>
</dbReference>